<keyword evidence="5" id="KW-1185">Reference proteome</keyword>
<comment type="caution">
    <text evidence="4">The sequence shown here is derived from an EMBL/GenBank/DDBJ whole genome shotgun (WGS) entry which is preliminary data.</text>
</comment>
<dbReference type="FunFam" id="1.25.40.10:FF:000366">
    <property type="entry name" value="Pentatricopeptide (PPR) repeat-containing protein"/>
    <property type="match status" value="1"/>
</dbReference>
<dbReference type="OrthoDB" id="1902591at2759"/>
<evidence type="ECO:0000256" key="2">
    <source>
        <dbReference type="PROSITE-ProRule" id="PRU00708"/>
    </source>
</evidence>
<dbReference type="GO" id="GO:0003723">
    <property type="term" value="F:RNA binding"/>
    <property type="evidence" value="ECO:0007669"/>
    <property type="project" value="InterPro"/>
</dbReference>
<feature type="repeat" description="PPR" evidence="2">
    <location>
        <begin position="387"/>
        <end position="421"/>
    </location>
</feature>
<feature type="repeat" description="PPR" evidence="2">
    <location>
        <begin position="690"/>
        <end position="724"/>
    </location>
</feature>
<dbReference type="SUPFAM" id="SSF48452">
    <property type="entry name" value="TPR-like"/>
    <property type="match status" value="1"/>
</dbReference>
<dbReference type="NCBIfam" id="TIGR00756">
    <property type="entry name" value="PPR"/>
    <property type="match status" value="6"/>
</dbReference>
<dbReference type="InterPro" id="IPR011990">
    <property type="entry name" value="TPR-like_helical_dom_sf"/>
</dbReference>
<dbReference type="Pfam" id="PF13041">
    <property type="entry name" value="PPR_2"/>
    <property type="match status" value="4"/>
</dbReference>
<dbReference type="PANTHER" id="PTHR47926">
    <property type="entry name" value="PENTATRICOPEPTIDE REPEAT-CONTAINING PROTEIN"/>
    <property type="match status" value="1"/>
</dbReference>
<dbReference type="FunFam" id="1.25.40.10:FF:001325">
    <property type="entry name" value="Tetratricopeptide repeat (TPR)-like superfamily protein"/>
    <property type="match status" value="1"/>
</dbReference>
<dbReference type="FunFam" id="1.25.40.10:FF:000073">
    <property type="entry name" value="Pentatricopeptide repeat-containing protein chloroplastic"/>
    <property type="match status" value="2"/>
</dbReference>
<dbReference type="InterPro" id="IPR046960">
    <property type="entry name" value="PPR_At4g14850-like_plant"/>
</dbReference>
<dbReference type="GO" id="GO:0009451">
    <property type="term" value="P:RNA modification"/>
    <property type="evidence" value="ECO:0007669"/>
    <property type="project" value="InterPro"/>
</dbReference>
<dbReference type="InterPro" id="IPR046848">
    <property type="entry name" value="E_motif"/>
</dbReference>
<protein>
    <recommendedName>
        <fullName evidence="3">DYW domain-containing protein</fullName>
    </recommendedName>
</protein>
<dbReference type="Pfam" id="PF14432">
    <property type="entry name" value="DYW_deaminase"/>
    <property type="match status" value="1"/>
</dbReference>
<dbReference type="EMBL" id="JAMYWD010000004">
    <property type="protein sequence ID" value="KAJ4974916.1"/>
    <property type="molecule type" value="Genomic_DNA"/>
</dbReference>
<feature type="repeat" description="PPR" evidence="2">
    <location>
        <begin position="154"/>
        <end position="184"/>
    </location>
</feature>
<dbReference type="FunFam" id="1.25.40.10:FF:000381">
    <property type="entry name" value="Pentatricopeptide repeat-containing protein"/>
    <property type="match status" value="1"/>
</dbReference>
<sequence>MKWKSLPVHFNKGCPSNSRPFFASVRFSSSSCTLKIIEEHPIVGKASEDMAVPGILMPIFPSSSLLQVARNPQRRGRALVDSSRRNLSVSGALGIVETELVREARSPKKEVVVSDCEQILRRYSGLLQICSSEGSLIDGMAIHGHVIKNGVDPDSHLWNCLVNMYAKCGSPQNARQILEEMPERDVVSWTAMIAGYVAHGDGSEGMGLFSEMRREGIRPNAFAFATGLKACSMCFALDFGMQLHGEVIKVGIFSDIFVGSALVDLYAKCGEMELARKVFLSMPEWNSVSWNALLSGYARIGEGEEGLKLFQQMLESEPRLSNFTLSTVLKICATSENARKGKAIHSLAIKIGSDNDGFLNSSLVDMYSKCGLAEDAYKVFLRIKDPDVVAWSSMISCFNHEGFYYEAAELFGDMARSDVRPNQFTLASLISIATDLGDLQYGKSIHACIWKFGYELDNSVCNALVTMYMRNGSVEDGYQVFEAMTNWDLVSWNALLSGFHDGNACCQGPTIFKQMFMEGFKPNMYTYISILRSCTSLSNGGFGQQVHSHIIKNNLSGDDFVGRAIVDMYAKCGCLENAQLAFKRMKQRDLFTWTVIITACAQTDQGEKAIKFFRQMQREGVFPNEFTLASCLRGCSSIAVLENGRQLHSQIIKAGHSDDMFVLSALVDMYGKCGCIEDAEALFSGSASRDTVSWNTIICSYAQYGHGWKALKAFQSMVNEGIRPDEVTFLGILSACSHGGLIEEGQRYFYSLKNVYGITPTVDHYACMVDILGRAGKLYEVERFIEKMNLTTSALIWQTVLGACKMHGNVELGEKAAKKLFEIEPKTDSSYILLSNIYASKRRWDDVAMVRTLMSSQGVKKEPGCSWVEVDGQVHVFLSKDASHPKIKDIYIKLEELHLKLISAGYIPNTENVLHDVDEREQKECLLYHSERLAFAFSLLNMKPGRPIRIFKNLRICGDCHDVFKLISNITNAAIVIRDVSRFHYFRSGSCSCRDYW</sequence>
<dbReference type="InterPro" id="IPR002885">
    <property type="entry name" value="PPR_rpt"/>
</dbReference>
<dbReference type="GO" id="GO:0008270">
    <property type="term" value="F:zinc ion binding"/>
    <property type="evidence" value="ECO:0007669"/>
    <property type="project" value="InterPro"/>
</dbReference>
<dbReference type="InterPro" id="IPR032867">
    <property type="entry name" value="DYW_dom"/>
</dbReference>
<organism evidence="4 5">
    <name type="scientific">Protea cynaroides</name>
    <dbReference type="NCBI Taxonomy" id="273540"/>
    <lineage>
        <taxon>Eukaryota</taxon>
        <taxon>Viridiplantae</taxon>
        <taxon>Streptophyta</taxon>
        <taxon>Embryophyta</taxon>
        <taxon>Tracheophyta</taxon>
        <taxon>Spermatophyta</taxon>
        <taxon>Magnoliopsida</taxon>
        <taxon>Proteales</taxon>
        <taxon>Proteaceae</taxon>
        <taxon>Protea</taxon>
    </lineage>
</organism>
<proteinExistence type="predicted"/>
<evidence type="ECO:0000256" key="1">
    <source>
        <dbReference type="ARBA" id="ARBA00022737"/>
    </source>
</evidence>
<evidence type="ECO:0000259" key="3">
    <source>
        <dbReference type="Pfam" id="PF14432"/>
    </source>
</evidence>
<name>A0A9Q0KRF9_9MAGN</name>
<feature type="repeat" description="PPR" evidence="2">
    <location>
        <begin position="457"/>
        <end position="491"/>
    </location>
</feature>
<feature type="repeat" description="PPR" evidence="2">
    <location>
        <begin position="286"/>
        <end position="320"/>
    </location>
</feature>
<dbReference type="Proteomes" id="UP001141806">
    <property type="component" value="Unassembled WGS sequence"/>
</dbReference>
<dbReference type="Pfam" id="PF20431">
    <property type="entry name" value="E_motif"/>
    <property type="match status" value="1"/>
</dbReference>
<feature type="domain" description="DYW" evidence="3">
    <location>
        <begin position="905"/>
        <end position="997"/>
    </location>
</feature>
<gene>
    <name evidence="4" type="ORF">NE237_008090</name>
</gene>
<dbReference type="FunFam" id="1.25.40.10:FF:000031">
    <property type="entry name" value="Pentatricopeptide repeat-containing protein mitochondrial"/>
    <property type="match status" value="2"/>
</dbReference>
<dbReference type="Gene3D" id="1.25.40.10">
    <property type="entry name" value="Tetratricopeptide repeat domain"/>
    <property type="match status" value="5"/>
</dbReference>
<dbReference type="AlphaFoldDB" id="A0A9Q0KRF9"/>
<feature type="repeat" description="PPR" evidence="2">
    <location>
        <begin position="589"/>
        <end position="623"/>
    </location>
</feature>
<dbReference type="Pfam" id="PF01535">
    <property type="entry name" value="PPR"/>
    <property type="match status" value="5"/>
</dbReference>
<reference evidence="4" key="1">
    <citation type="journal article" date="2023" name="Plant J.">
        <title>The genome of the king protea, Protea cynaroides.</title>
        <authorList>
            <person name="Chang J."/>
            <person name="Duong T.A."/>
            <person name="Schoeman C."/>
            <person name="Ma X."/>
            <person name="Roodt D."/>
            <person name="Barker N."/>
            <person name="Li Z."/>
            <person name="Van de Peer Y."/>
            <person name="Mizrachi E."/>
        </authorList>
    </citation>
    <scope>NUCLEOTIDE SEQUENCE</scope>
    <source>
        <tissue evidence="4">Young leaves</tissue>
    </source>
</reference>
<dbReference type="PROSITE" id="PS51375">
    <property type="entry name" value="PPR"/>
    <property type="match status" value="7"/>
</dbReference>
<keyword evidence="1" id="KW-0677">Repeat</keyword>
<evidence type="ECO:0000313" key="4">
    <source>
        <dbReference type="EMBL" id="KAJ4974916.1"/>
    </source>
</evidence>
<dbReference type="PANTHER" id="PTHR47926:SF344">
    <property type="entry name" value="OS07G0636900 PROTEIN"/>
    <property type="match status" value="1"/>
</dbReference>
<evidence type="ECO:0000313" key="5">
    <source>
        <dbReference type="Proteomes" id="UP001141806"/>
    </source>
</evidence>
<feature type="repeat" description="PPR" evidence="2">
    <location>
        <begin position="185"/>
        <end position="219"/>
    </location>
</feature>
<accession>A0A9Q0KRF9</accession>